<proteinExistence type="predicted"/>
<dbReference type="PANTHER" id="PTHR30348">
    <property type="entry name" value="UNCHARACTERIZED PROTEIN YECE"/>
    <property type="match status" value="1"/>
</dbReference>
<dbReference type="EMBL" id="JAAATY010000006">
    <property type="protein sequence ID" value="NRN65520.1"/>
    <property type="molecule type" value="Genomic_DNA"/>
</dbReference>
<dbReference type="SUPFAM" id="SSF117396">
    <property type="entry name" value="TM1631-like"/>
    <property type="match status" value="1"/>
</dbReference>
<accession>A0ABX2F3W9</accession>
<sequence>MGTAGWSDKSLIAARWYPRGVHTPEQRLRFYAKQFDFVEVNSTHYALPDPATTKAWADRTPEGFVFNIKAFSLLTHHQTKTAMLPPDLRQTDRGSVGQRHLARTHVDALWDRFLNTVAPVHEAGKLGLLLFQFPPWFRPGDSAREYLLECRRRTAPLRICVEFRAAGWVPDELDFLAAHDITYVCVDMPRPIPPVLAVTSDDAVVRFHGHSQLWDTGTKEEKYRYRYSEGELDEWAAKIRDLAEQARTTYVVMNNCFADDAQVNAAYLRGAL</sequence>
<organism evidence="1 2">
    <name type="scientific">Kibdelosporangium persicum</name>
    <dbReference type="NCBI Taxonomy" id="2698649"/>
    <lineage>
        <taxon>Bacteria</taxon>
        <taxon>Bacillati</taxon>
        <taxon>Actinomycetota</taxon>
        <taxon>Actinomycetes</taxon>
        <taxon>Pseudonocardiales</taxon>
        <taxon>Pseudonocardiaceae</taxon>
        <taxon>Kibdelosporangium</taxon>
    </lineage>
</organism>
<dbReference type="Pfam" id="PF01904">
    <property type="entry name" value="DUF72"/>
    <property type="match status" value="1"/>
</dbReference>
<comment type="caution">
    <text evidence="1">The sequence shown here is derived from an EMBL/GenBank/DDBJ whole genome shotgun (WGS) entry which is preliminary data.</text>
</comment>
<evidence type="ECO:0000313" key="1">
    <source>
        <dbReference type="EMBL" id="NRN65520.1"/>
    </source>
</evidence>
<dbReference type="Proteomes" id="UP000763557">
    <property type="component" value="Unassembled WGS sequence"/>
</dbReference>
<dbReference type="InterPro" id="IPR002763">
    <property type="entry name" value="DUF72"/>
</dbReference>
<dbReference type="Gene3D" id="3.20.20.410">
    <property type="entry name" value="Protein of unknown function UPF0759"/>
    <property type="match status" value="1"/>
</dbReference>
<dbReference type="PANTHER" id="PTHR30348:SF13">
    <property type="entry name" value="UPF0759 PROTEIN YUNF"/>
    <property type="match status" value="1"/>
</dbReference>
<keyword evidence="2" id="KW-1185">Reference proteome</keyword>
<reference evidence="1 2" key="1">
    <citation type="submission" date="2020-01" db="EMBL/GenBank/DDBJ databases">
        <title>Kibdelosporangium persica a novel Actinomycetes from a hot desert in Iran.</title>
        <authorList>
            <person name="Safaei N."/>
            <person name="Zaburannyi N."/>
            <person name="Mueller R."/>
            <person name="Wink J."/>
        </authorList>
    </citation>
    <scope>NUCLEOTIDE SEQUENCE [LARGE SCALE GENOMIC DNA]</scope>
    <source>
        <strain evidence="1 2">4NS15</strain>
    </source>
</reference>
<dbReference type="InterPro" id="IPR036520">
    <property type="entry name" value="UPF0759_sf"/>
</dbReference>
<protein>
    <submittedName>
        <fullName evidence="1">DUF72 domain-containing protein</fullName>
    </submittedName>
</protein>
<name>A0ABX2F3W9_9PSEU</name>
<evidence type="ECO:0000313" key="2">
    <source>
        <dbReference type="Proteomes" id="UP000763557"/>
    </source>
</evidence>
<gene>
    <name evidence="1" type="ORF">GC106_27310</name>
</gene>